<keyword evidence="6 9" id="KW-0812">Transmembrane</keyword>
<dbReference type="GO" id="GO:0005886">
    <property type="term" value="C:plasma membrane"/>
    <property type="evidence" value="ECO:0007669"/>
    <property type="project" value="UniProtKB-SubCell"/>
</dbReference>
<keyword evidence="4" id="KW-0813">Transport</keyword>
<evidence type="ECO:0000259" key="10">
    <source>
        <dbReference type="PROSITE" id="PS50928"/>
    </source>
</evidence>
<reference evidence="13" key="1">
    <citation type="submission" date="2015-01" db="EMBL/GenBank/DDBJ databases">
        <authorList>
            <person name="Manzoor Shahid"/>
            <person name="Zubair Saima"/>
        </authorList>
    </citation>
    <scope>NUCLEOTIDE SEQUENCE [LARGE SCALE GENOMIC DNA]</scope>
    <source>
        <strain evidence="13">V1</strain>
    </source>
</reference>
<dbReference type="NCBIfam" id="TIGR00974">
    <property type="entry name" value="3a0107s02c"/>
    <property type="match status" value="1"/>
</dbReference>
<evidence type="ECO:0000256" key="7">
    <source>
        <dbReference type="ARBA" id="ARBA00022989"/>
    </source>
</evidence>
<dbReference type="GO" id="GO:0005315">
    <property type="term" value="F:phosphate transmembrane transporter activity"/>
    <property type="evidence" value="ECO:0007669"/>
    <property type="project" value="InterPro"/>
</dbReference>
<name>A0A0B7GR03_TREPH</name>
<dbReference type="GO" id="GO:0035435">
    <property type="term" value="P:phosphate ion transmembrane transport"/>
    <property type="evidence" value="ECO:0007669"/>
    <property type="project" value="InterPro"/>
</dbReference>
<dbReference type="PROSITE" id="PS50928">
    <property type="entry name" value="ABC_TM1"/>
    <property type="match status" value="1"/>
</dbReference>
<evidence type="ECO:0000313" key="12">
    <source>
        <dbReference type="EMBL" id="QEJ98333.1"/>
    </source>
</evidence>
<dbReference type="EMBL" id="CDNC01000004">
    <property type="protein sequence ID" value="CEM60878.1"/>
    <property type="molecule type" value="Genomic_DNA"/>
</dbReference>
<reference evidence="12 14" key="3">
    <citation type="submission" date="2019-08" db="EMBL/GenBank/DDBJ databases">
        <authorList>
            <person name="Kuhnert P."/>
        </authorList>
    </citation>
    <scope>NUCLEOTIDE SEQUENCE [LARGE SCALE GENOMIC DNA]</scope>
    <source>
        <strain evidence="12 14">B36.5</strain>
    </source>
</reference>
<reference evidence="11" key="2">
    <citation type="submission" date="2015-01" db="EMBL/GenBank/DDBJ databases">
        <authorList>
            <person name="Xiang T."/>
            <person name="Song Y."/>
            <person name="Huang L."/>
            <person name="Wang B."/>
            <person name="Wu P."/>
        </authorList>
    </citation>
    <scope>NUCLEOTIDE SEQUENCE [LARGE SCALE GENOMIC DNA]</scope>
    <source>
        <strain evidence="11">V1</strain>
    </source>
</reference>
<feature type="transmembrane region" description="Helical" evidence="9">
    <location>
        <begin position="456"/>
        <end position="476"/>
    </location>
</feature>
<feature type="transmembrane region" description="Helical" evidence="9">
    <location>
        <begin position="241"/>
        <end position="259"/>
    </location>
</feature>
<feature type="transmembrane region" description="Helical" evidence="9">
    <location>
        <begin position="342"/>
        <end position="361"/>
    </location>
</feature>
<feature type="transmembrane region" description="Helical" evidence="9">
    <location>
        <begin position="279"/>
        <end position="300"/>
    </location>
</feature>
<dbReference type="EMBL" id="CP042817">
    <property type="protein sequence ID" value="QEJ98333.1"/>
    <property type="molecule type" value="Genomic_DNA"/>
</dbReference>
<evidence type="ECO:0000256" key="4">
    <source>
        <dbReference type="ARBA" id="ARBA00022448"/>
    </source>
</evidence>
<dbReference type="InterPro" id="IPR005672">
    <property type="entry name" value="Phosphate_PstA"/>
</dbReference>
<evidence type="ECO:0000256" key="5">
    <source>
        <dbReference type="ARBA" id="ARBA00022475"/>
    </source>
</evidence>
<dbReference type="Pfam" id="PF00528">
    <property type="entry name" value="BPD_transp_1"/>
    <property type="match status" value="1"/>
</dbReference>
<evidence type="ECO:0000256" key="3">
    <source>
        <dbReference type="ARBA" id="ARBA00016864"/>
    </source>
</evidence>
<evidence type="ECO:0000313" key="13">
    <source>
        <dbReference type="Proteomes" id="UP000042527"/>
    </source>
</evidence>
<dbReference type="PANTHER" id="PTHR43470:SF3">
    <property type="entry name" value="PHOSPHATE TRANSPORT SYSTEM PERMEASE PROTEIN PSTA-RELATED"/>
    <property type="match status" value="1"/>
</dbReference>
<evidence type="ECO:0000256" key="1">
    <source>
        <dbReference type="ARBA" id="ARBA00004651"/>
    </source>
</evidence>
<protein>
    <recommendedName>
        <fullName evidence="3 9">Phosphate transport system permease protein PstA</fullName>
    </recommendedName>
</protein>
<keyword evidence="8 9" id="KW-0472">Membrane</keyword>
<keyword evidence="7 9" id="KW-1133">Transmembrane helix</keyword>
<dbReference type="RefSeq" id="WP_024753504.1">
    <property type="nucleotide sequence ID" value="NZ_CDNC01000004.1"/>
</dbReference>
<evidence type="ECO:0000256" key="8">
    <source>
        <dbReference type="ARBA" id="ARBA00023136"/>
    </source>
</evidence>
<dbReference type="GeneID" id="57753006"/>
<dbReference type="PANTHER" id="PTHR43470">
    <property type="entry name" value="PHOSPHATE TRANSPORT SYSTEM PERMEASE PROTEIN PSTA-RELATED"/>
    <property type="match status" value="1"/>
</dbReference>
<feature type="transmembrane region" description="Helical" evidence="9">
    <location>
        <begin position="312"/>
        <end position="336"/>
    </location>
</feature>
<proteinExistence type="inferred from homology"/>
<dbReference type="CDD" id="cd06261">
    <property type="entry name" value="TM_PBP2"/>
    <property type="match status" value="1"/>
</dbReference>
<dbReference type="InterPro" id="IPR035906">
    <property type="entry name" value="MetI-like_sf"/>
</dbReference>
<gene>
    <name evidence="12" type="primary">pstA</name>
    <name evidence="12" type="ORF">FUT82_10215</name>
    <name evidence="11" type="ORF">TPHV1_120007</name>
</gene>
<evidence type="ECO:0000256" key="6">
    <source>
        <dbReference type="ARBA" id="ARBA00022692"/>
    </source>
</evidence>
<comment type="similarity">
    <text evidence="2 9">Belongs to the binding-protein-dependent transport system permease family. CysTW subfamily.</text>
</comment>
<evidence type="ECO:0000256" key="9">
    <source>
        <dbReference type="RuleBase" id="RU363043"/>
    </source>
</evidence>
<feature type="domain" description="ABC transmembrane type-1" evidence="10">
    <location>
        <begin position="275"/>
        <end position="477"/>
    </location>
</feature>
<sequence>MSIPERIPDEKKIAQRNLQHEKLAFGAIHFFAYLTIFILGLILFFILLKGFRYSDIERSKYLRKSEAAPDGFVIIVNKAQRINELNWEQLNGLYEDFYIDWEKLDGSIHDVIPVLPLLDKTDLQKLYLFLFDQKNDEAIGVLTQIAENEEAAFKRTADTVGAVSVIRKQSFDDFRIRFPELSEKIKTLNLRRYSLTVKDSGYSKNQSLVTEYEVEKEKDLLSDSRFEVMQTVKAIKNGKTLIYFTQIKSGLNLTFEYLIQPTRSSGKSGGISGIIVNTFFVLALTLFISLPLGVGAAVYLTQFARKKKLISVIRFGIETLAGIPSIIFGLFGSVLFVNFLGLGFGLLSGALTLSLMILPTIIRTSEEAILAVPHSLIESSVGLGATRIETIRFIILPAAVPGIITGMVLGMGRAMGETAALLFTMGSDYKLVTSLFSSARSLSTHIYLLFAEGIDINKSFASATVLILFILIFNFVSKKLIAKMRPAVYG</sequence>
<comment type="subcellular location">
    <subcellularLocation>
        <location evidence="1 9">Cell membrane</location>
        <topology evidence="1 9">Multi-pass membrane protein</topology>
    </subcellularLocation>
</comment>
<feature type="transmembrane region" description="Helical" evidence="9">
    <location>
        <begin position="391"/>
        <end position="410"/>
    </location>
</feature>
<feature type="transmembrane region" description="Helical" evidence="9">
    <location>
        <begin position="27"/>
        <end position="48"/>
    </location>
</feature>
<keyword evidence="5 9" id="KW-1003">Cell membrane</keyword>
<dbReference type="SUPFAM" id="SSF161098">
    <property type="entry name" value="MetI-like"/>
    <property type="match status" value="1"/>
</dbReference>
<evidence type="ECO:0000313" key="11">
    <source>
        <dbReference type="EMBL" id="CEM60878.1"/>
    </source>
</evidence>
<dbReference type="AlphaFoldDB" id="A0A0B7GR03"/>
<dbReference type="Proteomes" id="UP000323594">
    <property type="component" value="Chromosome"/>
</dbReference>
<dbReference type="Proteomes" id="UP000042527">
    <property type="component" value="Unassembled WGS sequence"/>
</dbReference>
<dbReference type="OrthoDB" id="9807065at2"/>
<organism evidence="11 13">
    <name type="scientific">Treponema phagedenis</name>
    <dbReference type="NCBI Taxonomy" id="162"/>
    <lineage>
        <taxon>Bacteria</taxon>
        <taxon>Pseudomonadati</taxon>
        <taxon>Spirochaetota</taxon>
        <taxon>Spirochaetia</taxon>
        <taxon>Spirochaetales</taxon>
        <taxon>Treponemataceae</taxon>
        <taxon>Treponema</taxon>
    </lineage>
</organism>
<dbReference type="InterPro" id="IPR000515">
    <property type="entry name" value="MetI-like"/>
</dbReference>
<dbReference type="Gene3D" id="1.10.3720.10">
    <property type="entry name" value="MetI-like"/>
    <property type="match status" value="1"/>
</dbReference>
<evidence type="ECO:0000313" key="14">
    <source>
        <dbReference type="Proteomes" id="UP000323594"/>
    </source>
</evidence>
<keyword evidence="13" id="KW-1185">Reference proteome</keyword>
<evidence type="ECO:0000256" key="2">
    <source>
        <dbReference type="ARBA" id="ARBA00007069"/>
    </source>
</evidence>
<accession>A0A0B7GR03</accession>